<accession>A0A916T2G9</accession>
<dbReference type="EMBL" id="BMHI01000002">
    <property type="protein sequence ID" value="GGB25048.1"/>
    <property type="molecule type" value="Genomic_DNA"/>
</dbReference>
<comment type="caution">
    <text evidence="2">The sequence shown here is derived from an EMBL/GenBank/DDBJ whole genome shotgun (WGS) entry which is preliminary data.</text>
</comment>
<keyword evidence="3" id="KW-1185">Reference proteome</keyword>
<name>A0A916T2G9_9MICO</name>
<gene>
    <name evidence="2" type="ORF">GCM10011492_13810</name>
</gene>
<dbReference type="Pfam" id="PF14230">
    <property type="entry name" value="DUF4333"/>
    <property type="match status" value="1"/>
</dbReference>
<dbReference type="RefSeq" id="WP_188836234.1">
    <property type="nucleotide sequence ID" value="NZ_BMHI01000002.1"/>
</dbReference>
<dbReference type="PROSITE" id="PS51257">
    <property type="entry name" value="PROKAR_LIPOPROTEIN"/>
    <property type="match status" value="1"/>
</dbReference>
<protein>
    <recommendedName>
        <fullName evidence="1">DUF4333 domain-containing protein</fullName>
    </recommendedName>
</protein>
<organism evidence="2 3">
    <name type="scientific">Flexivirga endophytica</name>
    <dbReference type="NCBI Taxonomy" id="1849103"/>
    <lineage>
        <taxon>Bacteria</taxon>
        <taxon>Bacillati</taxon>
        <taxon>Actinomycetota</taxon>
        <taxon>Actinomycetes</taxon>
        <taxon>Micrococcales</taxon>
        <taxon>Dermacoccaceae</taxon>
        <taxon>Flexivirga</taxon>
    </lineage>
</organism>
<proteinExistence type="predicted"/>
<dbReference type="AlphaFoldDB" id="A0A916T2G9"/>
<dbReference type="Proteomes" id="UP000636793">
    <property type="component" value="Unassembled WGS sequence"/>
</dbReference>
<evidence type="ECO:0000313" key="3">
    <source>
        <dbReference type="Proteomes" id="UP000636793"/>
    </source>
</evidence>
<reference evidence="2" key="2">
    <citation type="submission" date="2020-09" db="EMBL/GenBank/DDBJ databases">
        <authorList>
            <person name="Sun Q."/>
            <person name="Zhou Y."/>
        </authorList>
    </citation>
    <scope>NUCLEOTIDE SEQUENCE</scope>
    <source>
        <strain evidence="2">CGMCC 1.15085</strain>
    </source>
</reference>
<reference evidence="2" key="1">
    <citation type="journal article" date="2014" name="Int. J. Syst. Evol. Microbiol.">
        <title>Complete genome sequence of Corynebacterium casei LMG S-19264T (=DSM 44701T), isolated from a smear-ripened cheese.</title>
        <authorList>
            <consortium name="US DOE Joint Genome Institute (JGI-PGF)"/>
            <person name="Walter F."/>
            <person name="Albersmeier A."/>
            <person name="Kalinowski J."/>
            <person name="Ruckert C."/>
        </authorList>
    </citation>
    <scope>NUCLEOTIDE SEQUENCE</scope>
    <source>
        <strain evidence="2">CGMCC 1.15085</strain>
    </source>
</reference>
<feature type="domain" description="DUF4333" evidence="1">
    <location>
        <begin position="16"/>
        <end position="91"/>
    </location>
</feature>
<dbReference type="InterPro" id="IPR025637">
    <property type="entry name" value="DUF4333"/>
</dbReference>
<sequence>MKNSVRRGAAGLAAGVAVVGLLAGCGDKVVKKGDLQSQIKEKVSAAATGSKVGDVTCDDNLKAKVKATTDCTVEIDGKKQTVTAVVDKVDGDKVSYSIKRKG</sequence>
<evidence type="ECO:0000313" key="2">
    <source>
        <dbReference type="EMBL" id="GGB25048.1"/>
    </source>
</evidence>
<evidence type="ECO:0000259" key="1">
    <source>
        <dbReference type="Pfam" id="PF14230"/>
    </source>
</evidence>